<evidence type="ECO:0000313" key="2">
    <source>
        <dbReference type="EMBL" id="SHH54779.1"/>
    </source>
</evidence>
<dbReference type="RefSeq" id="WP_084604102.1">
    <property type="nucleotide sequence ID" value="NZ_FQXR01000003.1"/>
</dbReference>
<gene>
    <name evidence="2" type="ORF">SAMN02745180_00443</name>
</gene>
<keyword evidence="3" id="KW-1185">Reference proteome</keyword>
<dbReference type="Proteomes" id="UP000184389">
    <property type="component" value="Unassembled WGS sequence"/>
</dbReference>
<sequence>MWFLKLMFQNLKKNDKKGFTLIELVVGLAASSILALAFYAVFDYCVNINLIEEERNDLSLNGRYAIEYMKREIKTADEILSTDNFKGLNDKFKNNVGFVLKTLEKKLSDDKYIYKYILYYKDGNSLKRVTAEGPNINAIRISSFIGVNTIASNVKSIEGTYIDFENKKIVLNILLSGHIGRKMRFNTEIYIRCPVSY</sequence>
<evidence type="ECO:0000313" key="3">
    <source>
        <dbReference type="Proteomes" id="UP000184389"/>
    </source>
</evidence>
<dbReference type="AlphaFoldDB" id="A0A1M5TVN2"/>
<dbReference type="Pfam" id="PF07963">
    <property type="entry name" value="N_methyl"/>
    <property type="match status" value="1"/>
</dbReference>
<dbReference type="OrthoDB" id="1707460at2"/>
<evidence type="ECO:0000256" key="1">
    <source>
        <dbReference type="SAM" id="Phobius"/>
    </source>
</evidence>
<keyword evidence="1" id="KW-1133">Transmembrane helix</keyword>
<dbReference type="PROSITE" id="PS00409">
    <property type="entry name" value="PROKAR_NTER_METHYL"/>
    <property type="match status" value="1"/>
</dbReference>
<accession>A0A1M5TVN2</accession>
<dbReference type="EMBL" id="FQXR01000003">
    <property type="protein sequence ID" value="SHH54779.1"/>
    <property type="molecule type" value="Genomic_DNA"/>
</dbReference>
<keyword evidence="1" id="KW-0812">Transmembrane</keyword>
<dbReference type="NCBIfam" id="TIGR02532">
    <property type="entry name" value="IV_pilin_GFxxxE"/>
    <property type="match status" value="1"/>
</dbReference>
<reference evidence="2 3" key="1">
    <citation type="submission" date="2016-11" db="EMBL/GenBank/DDBJ databases">
        <authorList>
            <person name="Jaros S."/>
            <person name="Januszkiewicz K."/>
            <person name="Wedrychowicz H."/>
        </authorList>
    </citation>
    <scope>NUCLEOTIDE SEQUENCE [LARGE SCALE GENOMIC DNA]</scope>
    <source>
        <strain evidence="2 3">DSM 13106</strain>
    </source>
</reference>
<protein>
    <submittedName>
        <fullName evidence="2">Prepilin-type N-terminal cleavage/methylation domain-containing protein</fullName>
    </submittedName>
</protein>
<dbReference type="InterPro" id="IPR012902">
    <property type="entry name" value="N_methyl_site"/>
</dbReference>
<proteinExistence type="predicted"/>
<dbReference type="STRING" id="1123281.SAMN02745180_00443"/>
<feature type="transmembrane region" description="Helical" evidence="1">
    <location>
        <begin position="21"/>
        <end position="42"/>
    </location>
</feature>
<keyword evidence="1" id="KW-0472">Membrane</keyword>
<name>A0A1M5TVN2_9FIRM</name>
<organism evidence="2 3">
    <name type="scientific">Sporanaerobacter acetigenes DSM 13106</name>
    <dbReference type="NCBI Taxonomy" id="1123281"/>
    <lineage>
        <taxon>Bacteria</taxon>
        <taxon>Bacillati</taxon>
        <taxon>Bacillota</taxon>
        <taxon>Tissierellia</taxon>
        <taxon>Tissierellales</taxon>
        <taxon>Sporanaerobacteraceae</taxon>
        <taxon>Sporanaerobacter</taxon>
    </lineage>
</organism>